<dbReference type="PaxDb" id="4081-Solyc07g044900.1.1"/>
<dbReference type="EnsemblPlants" id="Solyc07g044900.1.1">
    <property type="protein sequence ID" value="Solyc07g044900.1.1.1"/>
    <property type="gene ID" value="Solyc07g044900.1"/>
</dbReference>
<dbReference type="InParanoid" id="A0A3Q7HD18"/>
<keyword evidence="3" id="KW-1185">Reference proteome</keyword>
<organism evidence="2">
    <name type="scientific">Solanum lycopersicum</name>
    <name type="common">Tomato</name>
    <name type="synonym">Lycopersicon esculentum</name>
    <dbReference type="NCBI Taxonomy" id="4081"/>
    <lineage>
        <taxon>Eukaryota</taxon>
        <taxon>Viridiplantae</taxon>
        <taxon>Streptophyta</taxon>
        <taxon>Embryophyta</taxon>
        <taxon>Tracheophyta</taxon>
        <taxon>Spermatophyta</taxon>
        <taxon>Magnoliopsida</taxon>
        <taxon>eudicotyledons</taxon>
        <taxon>Gunneridae</taxon>
        <taxon>Pentapetalae</taxon>
        <taxon>asterids</taxon>
        <taxon>lamiids</taxon>
        <taxon>Solanales</taxon>
        <taxon>Solanaceae</taxon>
        <taxon>Solanoideae</taxon>
        <taxon>Solaneae</taxon>
        <taxon>Solanum</taxon>
        <taxon>Solanum subgen. Lycopersicon</taxon>
    </lineage>
</organism>
<dbReference type="Gramene" id="Solyc07g044900.1.1">
    <property type="protein sequence ID" value="Solyc07g044900.1.1.1"/>
    <property type="gene ID" value="Solyc07g044900.1"/>
</dbReference>
<dbReference type="Proteomes" id="UP000004994">
    <property type="component" value="Chromosome 7"/>
</dbReference>
<reference evidence="2" key="1">
    <citation type="journal article" date="2012" name="Nature">
        <title>The tomato genome sequence provides insights into fleshy fruit evolution.</title>
        <authorList>
            <consortium name="Tomato Genome Consortium"/>
        </authorList>
    </citation>
    <scope>NUCLEOTIDE SEQUENCE [LARGE SCALE GENOMIC DNA]</scope>
    <source>
        <strain evidence="2">cv. Heinz 1706</strain>
    </source>
</reference>
<feature type="region of interest" description="Disordered" evidence="1">
    <location>
        <begin position="29"/>
        <end position="50"/>
    </location>
</feature>
<sequence>MVIVRGNTTPFLPGRIEARPVINFGLNREFEADDDDDDDDDDGKKVAPAA</sequence>
<dbReference type="AlphaFoldDB" id="A0A3Q7HD18"/>
<proteinExistence type="predicted"/>
<evidence type="ECO:0000256" key="1">
    <source>
        <dbReference type="SAM" id="MobiDB-lite"/>
    </source>
</evidence>
<protein>
    <submittedName>
        <fullName evidence="2">Uncharacterized protein</fullName>
    </submittedName>
</protein>
<evidence type="ECO:0000313" key="3">
    <source>
        <dbReference type="Proteomes" id="UP000004994"/>
    </source>
</evidence>
<feature type="compositionally biased region" description="Acidic residues" evidence="1">
    <location>
        <begin position="31"/>
        <end position="41"/>
    </location>
</feature>
<accession>A0A3Q7HD18</accession>
<name>A0A3Q7HD18_SOLLC</name>
<reference evidence="2" key="2">
    <citation type="submission" date="2019-01" db="UniProtKB">
        <authorList>
            <consortium name="EnsemblPlants"/>
        </authorList>
    </citation>
    <scope>IDENTIFICATION</scope>
    <source>
        <strain evidence="2">cv. Heinz 1706</strain>
    </source>
</reference>
<evidence type="ECO:0000313" key="2">
    <source>
        <dbReference type="EnsemblPlants" id="Solyc07g044900.1.1.1"/>
    </source>
</evidence>